<accession>A0A1U7Y437</accession>
<reference evidence="5" key="2">
    <citation type="submission" date="2025-08" db="UniProtKB">
        <authorList>
            <consortium name="RefSeq"/>
        </authorList>
    </citation>
    <scope>IDENTIFICATION</scope>
    <source>
        <tissue evidence="5">Leaf</tissue>
    </source>
</reference>
<dbReference type="RefSeq" id="XP_009797903.1">
    <property type="nucleotide sequence ID" value="XM_009799601.1"/>
</dbReference>
<dbReference type="Pfam" id="PF00098">
    <property type="entry name" value="zf-CCHC"/>
    <property type="match status" value="1"/>
</dbReference>
<feature type="compositionally biased region" description="Basic and acidic residues" evidence="2">
    <location>
        <begin position="31"/>
        <end position="45"/>
    </location>
</feature>
<keyword evidence="1" id="KW-0862">Zinc</keyword>
<keyword evidence="4" id="KW-1185">Reference proteome</keyword>
<proteinExistence type="predicted"/>
<evidence type="ECO:0000256" key="2">
    <source>
        <dbReference type="SAM" id="MobiDB-lite"/>
    </source>
</evidence>
<reference evidence="4" key="1">
    <citation type="journal article" date="2013" name="Genome Biol.">
        <title>Reference genomes and transcriptomes of Nicotiana sylvestris and Nicotiana tomentosiformis.</title>
        <authorList>
            <person name="Sierro N."/>
            <person name="Battey J.N."/>
            <person name="Ouadi S."/>
            <person name="Bovet L."/>
            <person name="Goepfert S."/>
            <person name="Bakaher N."/>
            <person name="Peitsch M.C."/>
            <person name="Ivanov N.V."/>
        </authorList>
    </citation>
    <scope>NUCLEOTIDE SEQUENCE [LARGE SCALE GENOMIC DNA]</scope>
</reference>
<feature type="compositionally biased region" description="Polar residues" evidence="2">
    <location>
        <begin position="126"/>
        <end position="143"/>
    </location>
</feature>
<feature type="region of interest" description="Disordered" evidence="2">
    <location>
        <begin position="31"/>
        <end position="78"/>
    </location>
</feature>
<dbReference type="SUPFAM" id="SSF57756">
    <property type="entry name" value="Retrovirus zinc finger-like domains"/>
    <property type="match status" value="1"/>
</dbReference>
<gene>
    <name evidence="5" type="primary">LOC104244224</name>
</gene>
<evidence type="ECO:0000313" key="4">
    <source>
        <dbReference type="Proteomes" id="UP000189701"/>
    </source>
</evidence>
<feature type="compositionally biased region" description="Low complexity" evidence="2">
    <location>
        <begin position="96"/>
        <end position="109"/>
    </location>
</feature>
<dbReference type="Gene3D" id="4.10.60.10">
    <property type="entry name" value="Zinc finger, CCHC-type"/>
    <property type="match status" value="1"/>
</dbReference>
<dbReference type="SMART" id="SM00343">
    <property type="entry name" value="ZnF_C2HC"/>
    <property type="match status" value="1"/>
</dbReference>
<organism evidence="4 5">
    <name type="scientific">Nicotiana sylvestris</name>
    <name type="common">Wood tobacco</name>
    <name type="synonym">South American tobacco</name>
    <dbReference type="NCBI Taxonomy" id="4096"/>
    <lineage>
        <taxon>Eukaryota</taxon>
        <taxon>Viridiplantae</taxon>
        <taxon>Streptophyta</taxon>
        <taxon>Embryophyta</taxon>
        <taxon>Tracheophyta</taxon>
        <taxon>Spermatophyta</taxon>
        <taxon>Magnoliopsida</taxon>
        <taxon>eudicotyledons</taxon>
        <taxon>Gunneridae</taxon>
        <taxon>Pentapetalae</taxon>
        <taxon>asterids</taxon>
        <taxon>lamiids</taxon>
        <taxon>Solanales</taxon>
        <taxon>Solanaceae</taxon>
        <taxon>Nicotianoideae</taxon>
        <taxon>Nicotianeae</taxon>
        <taxon>Nicotiana</taxon>
    </lineage>
</organism>
<dbReference type="Proteomes" id="UP000189701">
    <property type="component" value="Unplaced"/>
</dbReference>
<keyword evidence="1" id="KW-0863">Zinc-finger</keyword>
<dbReference type="OrthoDB" id="1978497at2759"/>
<name>A0A1U7Y437_NICSY</name>
<dbReference type="InterPro" id="IPR001878">
    <property type="entry name" value="Znf_CCHC"/>
</dbReference>
<protein>
    <submittedName>
        <fullName evidence="5">Uncharacterized protein LOC104244224</fullName>
    </submittedName>
</protein>
<evidence type="ECO:0000259" key="3">
    <source>
        <dbReference type="PROSITE" id="PS50158"/>
    </source>
</evidence>
<dbReference type="GO" id="GO:0008270">
    <property type="term" value="F:zinc ion binding"/>
    <property type="evidence" value="ECO:0007669"/>
    <property type="project" value="UniProtKB-KW"/>
</dbReference>
<feature type="region of interest" description="Disordered" evidence="2">
    <location>
        <begin position="91"/>
        <end position="145"/>
    </location>
</feature>
<dbReference type="InterPro" id="IPR036875">
    <property type="entry name" value="Znf_CCHC_sf"/>
</dbReference>
<feature type="domain" description="CCHC-type" evidence="3">
    <location>
        <begin position="150"/>
        <end position="165"/>
    </location>
</feature>
<keyword evidence="1" id="KW-0479">Metal-binding</keyword>
<evidence type="ECO:0000256" key="1">
    <source>
        <dbReference type="PROSITE-ProRule" id="PRU00047"/>
    </source>
</evidence>
<dbReference type="GO" id="GO:0003676">
    <property type="term" value="F:nucleic acid binding"/>
    <property type="evidence" value="ECO:0007669"/>
    <property type="project" value="InterPro"/>
</dbReference>
<dbReference type="AlphaFoldDB" id="A0A1U7Y437"/>
<evidence type="ECO:0000313" key="5">
    <source>
        <dbReference type="RefSeq" id="XP_009797903.1"/>
    </source>
</evidence>
<dbReference type="PROSITE" id="PS50158">
    <property type="entry name" value="ZF_CCHC"/>
    <property type="match status" value="1"/>
</dbReference>
<sequence length="172" mass="18851">MAQEVEMGTEYQLVVEIACKIKGYLQRGREQIQQEKRARFSREFRGAPARGRGHFGRGQPSRTPYSAPPPPPQGALVRPYFSAMPESSYHPRVIQGSSSGYSGHQDSSSAHFSAVPESSYCPPAIQGSSSGYSDQQAQTSGQQAMVPRVCYECGDPGHMKRTCPRLRGKAVQ</sequence>